<gene>
    <name evidence="1" type="ORF">TNCT_540871</name>
</gene>
<organism evidence="1 2">
    <name type="scientific">Trichonephila clavata</name>
    <name type="common">Joro spider</name>
    <name type="synonym">Nephila clavata</name>
    <dbReference type="NCBI Taxonomy" id="2740835"/>
    <lineage>
        <taxon>Eukaryota</taxon>
        <taxon>Metazoa</taxon>
        <taxon>Ecdysozoa</taxon>
        <taxon>Arthropoda</taxon>
        <taxon>Chelicerata</taxon>
        <taxon>Arachnida</taxon>
        <taxon>Araneae</taxon>
        <taxon>Araneomorphae</taxon>
        <taxon>Entelegynae</taxon>
        <taxon>Araneoidea</taxon>
        <taxon>Nephilidae</taxon>
        <taxon>Trichonephila</taxon>
    </lineage>
</organism>
<proteinExistence type="predicted"/>
<evidence type="ECO:0000313" key="1">
    <source>
        <dbReference type="EMBL" id="GFQ81418.1"/>
    </source>
</evidence>
<dbReference type="EMBL" id="BMAO01002535">
    <property type="protein sequence ID" value="GFQ81418.1"/>
    <property type="molecule type" value="Genomic_DNA"/>
</dbReference>
<name>A0A8X6GFK6_TRICU</name>
<evidence type="ECO:0000313" key="2">
    <source>
        <dbReference type="Proteomes" id="UP000887116"/>
    </source>
</evidence>
<comment type="caution">
    <text evidence="1">The sequence shown here is derived from an EMBL/GenBank/DDBJ whole genome shotgun (WGS) entry which is preliminary data.</text>
</comment>
<dbReference type="Proteomes" id="UP000887116">
    <property type="component" value="Unassembled WGS sequence"/>
</dbReference>
<keyword evidence="2" id="KW-1185">Reference proteome</keyword>
<reference evidence="1" key="1">
    <citation type="submission" date="2020-07" db="EMBL/GenBank/DDBJ databases">
        <title>Multicomponent nature underlies the extraordinary mechanical properties of spider dragline silk.</title>
        <authorList>
            <person name="Kono N."/>
            <person name="Nakamura H."/>
            <person name="Mori M."/>
            <person name="Yoshida Y."/>
            <person name="Ohtoshi R."/>
            <person name="Malay A.D."/>
            <person name="Moran D.A.P."/>
            <person name="Tomita M."/>
            <person name="Numata K."/>
            <person name="Arakawa K."/>
        </authorList>
    </citation>
    <scope>NUCLEOTIDE SEQUENCE</scope>
</reference>
<accession>A0A8X6GFK6</accession>
<protein>
    <submittedName>
        <fullName evidence="1">Uncharacterized protein</fullName>
    </submittedName>
</protein>
<dbReference type="AlphaFoldDB" id="A0A8X6GFK6"/>
<sequence>MAQIVNIHYLMCRHTSMMSVRCPCDGGKPLFSKEKQMHISSTGEITGHPIRKSKYSLQHYKGMYSNKFQCFMSLKYSAIWEKNSVCASDCR</sequence>